<evidence type="ECO:0000313" key="6">
    <source>
        <dbReference type="Proteomes" id="UP001549749"/>
    </source>
</evidence>
<dbReference type="Gene3D" id="3.55.50.30">
    <property type="match status" value="1"/>
</dbReference>
<evidence type="ECO:0000256" key="2">
    <source>
        <dbReference type="ARBA" id="ARBA00023136"/>
    </source>
</evidence>
<dbReference type="InterPro" id="IPR036942">
    <property type="entry name" value="Beta-barrel_TonB_sf"/>
</dbReference>
<evidence type="ECO:0000256" key="3">
    <source>
        <dbReference type="ARBA" id="ARBA00023237"/>
    </source>
</evidence>
<accession>A0ABV2TAH1</accession>
<evidence type="ECO:0000313" key="5">
    <source>
        <dbReference type="EMBL" id="MET7000019.1"/>
    </source>
</evidence>
<dbReference type="InterPro" id="IPR012910">
    <property type="entry name" value="Plug_dom"/>
</dbReference>
<protein>
    <submittedName>
        <fullName evidence="5">TonB-dependent receptor</fullName>
    </submittedName>
</protein>
<keyword evidence="5" id="KW-0675">Receptor</keyword>
<dbReference type="EMBL" id="JBEXAC010000002">
    <property type="protein sequence ID" value="MET7000019.1"/>
    <property type="molecule type" value="Genomic_DNA"/>
</dbReference>
<sequence>MMSLTRVLLVGMLLLLFPFRAIAWDWNTKVTVILNKQPLRAACELLEKNYGIHFSYSRDIVDLSAPVSIHAQNRPLKKVLDELFTPYDIEFTRIGDQVVLTIKKSMTRTISGYIEDGVTKERLIGATVFSPSRQAGTVTNQYGFFSLTIPKDTGSLVVSYVGYTPLRQPLPATGSPQLIVGLQPLSNLPEVVITESTQQKLQEQTQMSRINVNAAEVKAMPKLLGEADLIRALQALPGVSGGMEGASGLHVRGGSPDQNLILVDGTPVFSSSHLLGLFSIFNPDVMKTADLYKGAFPARFGGRLSSVIDISLKDGDMRKVHGDVAIGLLAAKFKVEGPIVKDKTSFVVSARRSYLDVLTNGANLTDGKGQTAYFSPLFYDVNVKVNHIFSPKDRIYASGYFGQDNFLIKAGRDNTNNTSGQTPYIENSRFQIGWGNGIGSLRWNHIYTPQLFSNLTLNYSQYYFFTDYRYKYEVPGTDEQRSQYGKYYSRMQNGSLKMDFDYRPNPKHAVKFGGEVTEHIFKPGISVYEDKSSDAVPMDTVTNKTSIPGWEFALYGEDDWEVLKSLHINLGMRAAAFLVERRAYVSLQPRLGVRWMLPYNWAVKGAYTYMNQYIHLLTNNGTALPTDLWVPSTQLVPPMLSRQATAGIAKTSNNRKYEISLEAYHKTMDNIIEYKENASFINSATTRWDTKVAIGKGWSYGMEFLLEKKKGTTRGWLGYTLAWSTRQFPEVNGGRAFPYKYDRRHDIELVVIQQLGKHWEVSASWEFNTGNALTLATSSYEGNTEVSPFFPGPDYYNRVDHIGERNGFRAGNSHRLDLSFTYTKQKKWWTKSWNFSFYNAYNQKNPFYYYMRKSADTQTRYLSRISIPIIPSVSYAIKF</sequence>
<dbReference type="InterPro" id="IPR008969">
    <property type="entry name" value="CarboxyPept-like_regulatory"/>
</dbReference>
<dbReference type="Pfam" id="PF07715">
    <property type="entry name" value="Plug"/>
    <property type="match status" value="1"/>
</dbReference>
<dbReference type="InterPro" id="IPR037066">
    <property type="entry name" value="Plug_dom_sf"/>
</dbReference>
<gene>
    <name evidence="5" type="ORF">ABR189_21700</name>
</gene>
<organism evidence="5 6">
    <name type="scientific">Chitinophaga defluvii</name>
    <dbReference type="NCBI Taxonomy" id="3163343"/>
    <lineage>
        <taxon>Bacteria</taxon>
        <taxon>Pseudomonadati</taxon>
        <taxon>Bacteroidota</taxon>
        <taxon>Chitinophagia</taxon>
        <taxon>Chitinophagales</taxon>
        <taxon>Chitinophagaceae</taxon>
        <taxon>Chitinophaga</taxon>
    </lineage>
</organism>
<dbReference type="Gene3D" id="2.60.40.1120">
    <property type="entry name" value="Carboxypeptidase-like, regulatory domain"/>
    <property type="match status" value="1"/>
</dbReference>
<dbReference type="Pfam" id="PF13715">
    <property type="entry name" value="CarbopepD_reg_2"/>
    <property type="match status" value="1"/>
</dbReference>
<comment type="subcellular location">
    <subcellularLocation>
        <location evidence="1">Cell outer membrane</location>
    </subcellularLocation>
</comment>
<reference evidence="5 6" key="1">
    <citation type="submission" date="2024-06" db="EMBL/GenBank/DDBJ databases">
        <title>Chitinophaga defluvii sp. nov., isolated from municipal sewage.</title>
        <authorList>
            <person name="Zhang L."/>
        </authorList>
    </citation>
    <scope>NUCLEOTIDE SEQUENCE [LARGE SCALE GENOMIC DNA]</scope>
    <source>
        <strain evidence="5 6">H8</strain>
    </source>
</reference>
<dbReference type="Gene3D" id="2.170.130.10">
    <property type="entry name" value="TonB-dependent receptor, plug domain"/>
    <property type="match status" value="1"/>
</dbReference>
<dbReference type="SUPFAM" id="SSF49464">
    <property type="entry name" value="Carboxypeptidase regulatory domain-like"/>
    <property type="match status" value="1"/>
</dbReference>
<comment type="caution">
    <text evidence="5">The sequence shown here is derived from an EMBL/GenBank/DDBJ whole genome shotgun (WGS) entry which is preliminary data.</text>
</comment>
<evidence type="ECO:0000259" key="4">
    <source>
        <dbReference type="Pfam" id="PF07715"/>
    </source>
</evidence>
<dbReference type="Proteomes" id="UP001549749">
    <property type="component" value="Unassembled WGS sequence"/>
</dbReference>
<keyword evidence="6" id="KW-1185">Reference proteome</keyword>
<feature type="domain" description="TonB-dependent receptor plug" evidence="4">
    <location>
        <begin position="218"/>
        <end position="303"/>
    </location>
</feature>
<dbReference type="SUPFAM" id="SSF56935">
    <property type="entry name" value="Porins"/>
    <property type="match status" value="1"/>
</dbReference>
<keyword evidence="2" id="KW-0472">Membrane</keyword>
<proteinExistence type="predicted"/>
<dbReference type="RefSeq" id="WP_354662580.1">
    <property type="nucleotide sequence ID" value="NZ_JBEXAC010000002.1"/>
</dbReference>
<name>A0ABV2TAH1_9BACT</name>
<dbReference type="Gene3D" id="2.40.170.20">
    <property type="entry name" value="TonB-dependent receptor, beta-barrel domain"/>
    <property type="match status" value="1"/>
</dbReference>
<evidence type="ECO:0000256" key="1">
    <source>
        <dbReference type="ARBA" id="ARBA00004442"/>
    </source>
</evidence>
<keyword evidence="3" id="KW-0998">Cell outer membrane</keyword>